<dbReference type="EMBL" id="DRNZ01000044">
    <property type="protein sequence ID" value="HHO57669.1"/>
    <property type="molecule type" value="Genomic_DNA"/>
</dbReference>
<sequence length="156" mass="16983">MAMLGLGAAPALAQAAPGPRFSVAAVLVADLGVELPRLDARGRLLDDVHLGFNPAMAHLGYRRYFEPLPRGGRTVAFWGAGVLVPWQRPGLALRYNYLALGIQRFFTARIYAGAQVNFSPGMLYHVLYEPPDVSGSMDASPFLILVPSFYLGFLFD</sequence>
<name>A0A7C5SNH1_9DEIN</name>
<evidence type="ECO:0000313" key="1">
    <source>
        <dbReference type="EMBL" id="HHO57669.1"/>
    </source>
</evidence>
<accession>A0A7C5SNH1</accession>
<organism evidence="1">
    <name type="scientific">Oceanithermus profundus</name>
    <dbReference type="NCBI Taxonomy" id="187137"/>
    <lineage>
        <taxon>Bacteria</taxon>
        <taxon>Thermotogati</taxon>
        <taxon>Deinococcota</taxon>
        <taxon>Deinococci</taxon>
        <taxon>Thermales</taxon>
        <taxon>Thermaceae</taxon>
        <taxon>Oceanithermus</taxon>
    </lineage>
</organism>
<comment type="caution">
    <text evidence="1">The sequence shown here is derived from an EMBL/GenBank/DDBJ whole genome shotgun (WGS) entry which is preliminary data.</text>
</comment>
<proteinExistence type="predicted"/>
<dbReference type="AlphaFoldDB" id="A0A7C5SNH1"/>
<dbReference type="Proteomes" id="UP000886105">
    <property type="component" value="Unassembled WGS sequence"/>
</dbReference>
<gene>
    <name evidence="1" type="ORF">ENJ85_00690</name>
</gene>
<reference evidence="1" key="1">
    <citation type="journal article" date="2020" name="mSystems">
        <title>Genome- and Community-Level Interaction Insights into Carbon Utilization and Element Cycling Functions of Hydrothermarchaeota in Hydrothermal Sediment.</title>
        <authorList>
            <person name="Zhou Z."/>
            <person name="Liu Y."/>
            <person name="Xu W."/>
            <person name="Pan J."/>
            <person name="Luo Z.H."/>
            <person name="Li M."/>
        </authorList>
    </citation>
    <scope>NUCLEOTIDE SEQUENCE [LARGE SCALE GENOMIC DNA]</scope>
    <source>
        <strain evidence="1">HyVt-523</strain>
    </source>
</reference>
<protein>
    <submittedName>
        <fullName evidence="1">Uncharacterized protein</fullName>
    </submittedName>
</protein>